<accession>A0A9P3FYV1</accession>
<comment type="caution">
    <text evidence="1">The sequence shown here is derived from an EMBL/GenBank/DDBJ whole genome shotgun (WGS) entry which is preliminary data.</text>
</comment>
<proteinExistence type="predicted"/>
<reference evidence="1 2" key="1">
    <citation type="submission" date="2021-08" db="EMBL/GenBank/DDBJ databases">
        <title>Draft Genome Sequence of Phanerochaete sordida strain YK-624.</title>
        <authorList>
            <person name="Mori T."/>
            <person name="Dohra H."/>
            <person name="Suzuki T."/>
            <person name="Kawagishi H."/>
            <person name="Hirai H."/>
        </authorList>
    </citation>
    <scope>NUCLEOTIDE SEQUENCE [LARGE SCALE GENOMIC DNA]</scope>
    <source>
        <strain evidence="1 2">YK-624</strain>
    </source>
</reference>
<evidence type="ECO:0000313" key="2">
    <source>
        <dbReference type="Proteomes" id="UP000703269"/>
    </source>
</evidence>
<sequence>MPDTSSMACSLPRIPTDILENVAALVIAEYLDDVLLGPLALPKMELVDESHIEDPAASRHNPVEALLVASFELRHATLYVLSKAFVVRLDPTGLGRLDTKPWTKIMALRRVLSAVTGVRDMAIGRSYINDGNDDDPPVLFLYLMIKGMDTALPPTLLCSELVATGHQHPAAASLVRNLLEGVQLYDMWRTVYLPAYHACLPAFQATAGARVSKTLMSVTVATVYSTHQYTLEGMLVVIDSVGLTLREDNSYGLQAFQKHMHDIKNEDQDAVRCWGPDLDRAIGKHRFRAWNTTLQSIAQMRLDDSRFDNVRDTAQNLLASFQARLSALLSLGTAPAAIDLPL</sequence>
<name>A0A9P3FYV1_9APHY</name>
<dbReference type="Proteomes" id="UP000703269">
    <property type="component" value="Unassembled WGS sequence"/>
</dbReference>
<dbReference type="AlphaFoldDB" id="A0A9P3FYV1"/>
<dbReference type="OrthoDB" id="2802668at2759"/>
<protein>
    <submittedName>
        <fullName evidence="1">Uncharacterized protein</fullName>
    </submittedName>
</protein>
<gene>
    <name evidence="1" type="ORF">PsYK624_011800</name>
</gene>
<evidence type="ECO:0000313" key="1">
    <source>
        <dbReference type="EMBL" id="GJE85103.1"/>
    </source>
</evidence>
<organism evidence="1 2">
    <name type="scientific">Phanerochaete sordida</name>
    <dbReference type="NCBI Taxonomy" id="48140"/>
    <lineage>
        <taxon>Eukaryota</taxon>
        <taxon>Fungi</taxon>
        <taxon>Dikarya</taxon>
        <taxon>Basidiomycota</taxon>
        <taxon>Agaricomycotina</taxon>
        <taxon>Agaricomycetes</taxon>
        <taxon>Polyporales</taxon>
        <taxon>Phanerochaetaceae</taxon>
        <taxon>Phanerochaete</taxon>
    </lineage>
</organism>
<keyword evidence="2" id="KW-1185">Reference proteome</keyword>
<dbReference type="EMBL" id="BPQB01000002">
    <property type="protein sequence ID" value="GJE85103.1"/>
    <property type="molecule type" value="Genomic_DNA"/>
</dbReference>